<name>A0AAD6IMH7_PENCN</name>
<dbReference type="Pfam" id="PF00172">
    <property type="entry name" value="Zn_clus"/>
    <property type="match status" value="1"/>
</dbReference>
<keyword evidence="8" id="KW-1185">Reference proteome</keyword>
<dbReference type="CDD" id="cd00067">
    <property type="entry name" value="GAL4"/>
    <property type="match status" value="1"/>
</dbReference>
<dbReference type="InterPro" id="IPR053157">
    <property type="entry name" value="Sterol_Uptake_Regulator"/>
</dbReference>
<reference evidence="7" key="2">
    <citation type="submission" date="2023-01" db="EMBL/GenBank/DDBJ databases">
        <authorList>
            <person name="Petersen C."/>
        </authorList>
    </citation>
    <scope>NUCLEOTIDE SEQUENCE</scope>
    <source>
        <strain evidence="7">IBT 15450</strain>
    </source>
</reference>
<gene>
    <name evidence="7" type="ORF">N7460_000379</name>
</gene>
<dbReference type="PANTHER" id="PTHR47784:SF9">
    <property type="entry name" value="ZN(II)2CYS6 TRANSCRIPTION FACTOR (EUROFUNG)"/>
    <property type="match status" value="1"/>
</dbReference>
<dbReference type="GO" id="GO:0001228">
    <property type="term" value="F:DNA-binding transcription activator activity, RNA polymerase II-specific"/>
    <property type="evidence" value="ECO:0007669"/>
    <property type="project" value="TreeGrafter"/>
</dbReference>
<evidence type="ECO:0000313" key="7">
    <source>
        <dbReference type="EMBL" id="KAJ6057105.1"/>
    </source>
</evidence>
<protein>
    <recommendedName>
        <fullName evidence="6">Zn(2)-C6 fungal-type domain-containing protein</fullName>
    </recommendedName>
</protein>
<evidence type="ECO:0000256" key="5">
    <source>
        <dbReference type="SAM" id="MobiDB-lite"/>
    </source>
</evidence>
<dbReference type="Proteomes" id="UP001219568">
    <property type="component" value="Unassembled WGS sequence"/>
</dbReference>
<reference evidence="7" key="1">
    <citation type="journal article" date="2023" name="IMA Fungus">
        <title>Comparative genomic study of the Penicillium genus elucidates a diverse pangenome and 15 lateral gene transfer events.</title>
        <authorList>
            <person name="Petersen C."/>
            <person name="Sorensen T."/>
            <person name="Nielsen M.R."/>
            <person name="Sondergaard T.E."/>
            <person name="Sorensen J.L."/>
            <person name="Fitzpatrick D.A."/>
            <person name="Frisvad J.C."/>
            <person name="Nielsen K.L."/>
        </authorList>
    </citation>
    <scope>NUCLEOTIDE SEQUENCE</scope>
    <source>
        <strain evidence="7">IBT 15450</strain>
    </source>
</reference>
<evidence type="ECO:0000256" key="2">
    <source>
        <dbReference type="ARBA" id="ARBA00023125"/>
    </source>
</evidence>
<evidence type="ECO:0000313" key="8">
    <source>
        <dbReference type="Proteomes" id="UP001219568"/>
    </source>
</evidence>
<feature type="domain" description="Zn(2)-C6 fungal-type" evidence="6">
    <location>
        <begin position="25"/>
        <end position="55"/>
    </location>
</feature>
<evidence type="ECO:0000256" key="4">
    <source>
        <dbReference type="ARBA" id="ARBA00023242"/>
    </source>
</evidence>
<feature type="region of interest" description="Disordered" evidence="5">
    <location>
        <begin position="174"/>
        <end position="194"/>
    </location>
</feature>
<comment type="caution">
    <text evidence="7">The sequence shown here is derived from an EMBL/GenBank/DDBJ whole genome shotgun (WGS) entry which is preliminary data.</text>
</comment>
<dbReference type="GO" id="GO:0008270">
    <property type="term" value="F:zinc ion binding"/>
    <property type="evidence" value="ECO:0007669"/>
    <property type="project" value="InterPro"/>
</dbReference>
<dbReference type="PROSITE" id="PS00463">
    <property type="entry name" value="ZN2_CY6_FUNGAL_1"/>
    <property type="match status" value="1"/>
</dbReference>
<organism evidence="7 8">
    <name type="scientific">Penicillium canescens</name>
    <dbReference type="NCBI Taxonomy" id="5083"/>
    <lineage>
        <taxon>Eukaryota</taxon>
        <taxon>Fungi</taxon>
        <taxon>Dikarya</taxon>
        <taxon>Ascomycota</taxon>
        <taxon>Pezizomycotina</taxon>
        <taxon>Eurotiomycetes</taxon>
        <taxon>Eurotiomycetidae</taxon>
        <taxon>Eurotiales</taxon>
        <taxon>Aspergillaceae</taxon>
        <taxon>Penicillium</taxon>
    </lineage>
</organism>
<evidence type="ECO:0000259" key="6">
    <source>
        <dbReference type="PROSITE" id="PS50048"/>
    </source>
</evidence>
<dbReference type="PANTHER" id="PTHR47784">
    <property type="entry name" value="STEROL UPTAKE CONTROL PROTEIN 2"/>
    <property type="match status" value="1"/>
</dbReference>
<keyword evidence="2" id="KW-0238">DNA-binding</keyword>
<dbReference type="InterPro" id="IPR036864">
    <property type="entry name" value="Zn2-C6_fun-type_DNA-bd_sf"/>
</dbReference>
<sequence>MALDKQAPVGQELRKRRAHTKSRQGCRNCKIRRVKCDETRPQCQKCMQYGVSCNYTAQAQGQTPDLLAWQTGEPNKPENNRARQIVFNAKPIPKMLLLPITVGNGPDSFILDIESQARLYRFQTRTLPTIGTPKMSALYQRVIIGLALPHPFLMHTILGITATHDRLSLTLPSKLPSTSTSPPPITHKESHHRQQAAKNLIKKLSTTVNPQDRDALWAAAALLGVTSLTSIESTTPQETWPLKNQDKPPDLSDLQWMNLTKGKEAIWKVTNPLRPDSVFHILKDEYRDLTVDPGICAISELKVEFVDVFNLADHDQPHGPSIDINSTGENENGTHNPNPYLKAISILTRLRGPECRNGSIPRDLAFISFMEGSFRRLLQVKDLRALLLLAYWYAPLCRDAWFIARRAWLECRAICLYLEIVCADGDEEVLGLVGWPREMCGLD</sequence>
<dbReference type="EMBL" id="JAQJZL010000001">
    <property type="protein sequence ID" value="KAJ6057105.1"/>
    <property type="molecule type" value="Genomic_DNA"/>
</dbReference>
<evidence type="ECO:0000256" key="1">
    <source>
        <dbReference type="ARBA" id="ARBA00023015"/>
    </source>
</evidence>
<dbReference type="AlphaFoldDB" id="A0AAD6IMH7"/>
<keyword evidence="1" id="KW-0805">Transcription regulation</keyword>
<evidence type="ECO:0000256" key="3">
    <source>
        <dbReference type="ARBA" id="ARBA00023163"/>
    </source>
</evidence>
<dbReference type="SUPFAM" id="SSF57701">
    <property type="entry name" value="Zn2/Cys6 DNA-binding domain"/>
    <property type="match status" value="1"/>
</dbReference>
<proteinExistence type="predicted"/>
<dbReference type="Gene3D" id="4.10.240.10">
    <property type="entry name" value="Zn(2)-C6 fungal-type DNA-binding domain"/>
    <property type="match status" value="1"/>
</dbReference>
<dbReference type="PROSITE" id="PS50048">
    <property type="entry name" value="ZN2_CY6_FUNGAL_2"/>
    <property type="match status" value="1"/>
</dbReference>
<dbReference type="SMART" id="SM00066">
    <property type="entry name" value="GAL4"/>
    <property type="match status" value="1"/>
</dbReference>
<keyword evidence="3" id="KW-0804">Transcription</keyword>
<keyword evidence="4" id="KW-0539">Nucleus</keyword>
<accession>A0AAD6IMH7</accession>
<dbReference type="GO" id="GO:0003677">
    <property type="term" value="F:DNA binding"/>
    <property type="evidence" value="ECO:0007669"/>
    <property type="project" value="UniProtKB-KW"/>
</dbReference>
<dbReference type="InterPro" id="IPR001138">
    <property type="entry name" value="Zn2Cys6_DnaBD"/>
</dbReference>